<reference evidence="6 7" key="1">
    <citation type="submission" date="2024-05" db="EMBL/GenBank/DDBJ databases">
        <authorList>
            <person name="Wallberg A."/>
        </authorList>
    </citation>
    <scope>NUCLEOTIDE SEQUENCE [LARGE SCALE GENOMIC DNA]</scope>
</reference>
<dbReference type="PANTHER" id="PTHR45870">
    <property type="entry name" value="TUBULIN MONOGLYCYLASE TTLL3"/>
    <property type="match status" value="1"/>
</dbReference>
<evidence type="ECO:0000256" key="3">
    <source>
        <dbReference type="ARBA" id="ARBA00022598"/>
    </source>
</evidence>
<evidence type="ECO:0000313" key="7">
    <source>
        <dbReference type="Proteomes" id="UP001497623"/>
    </source>
</evidence>
<dbReference type="GO" id="GO:0060271">
    <property type="term" value="P:cilium assembly"/>
    <property type="evidence" value="ECO:0007669"/>
    <property type="project" value="TreeGrafter"/>
</dbReference>
<evidence type="ECO:0000256" key="5">
    <source>
        <dbReference type="ARBA" id="ARBA00022840"/>
    </source>
</evidence>
<dbReference type="AlphaFoldDB" id="A0AAV2Q0C0"/>
<sequence>FLLQYGLCATLQQLHWFSEAASVDTFVPRAYCIGHEDERMGFIADYRTTACLNILKWLTERFDTFGINGVAELHAEVAIKRAYQALHHIQQYIVSCCHDDLDTPVPTNLPDYEWDGLLQAHYKIVHHNKRIKIASPNQLESLVEDCRSALKRMVPYWPQLSMDGLRNIWIVKPGAQSRGRGIFMMNYLEEILSLVQSPLIHETKYVVQKYMERPLLIYNTKFDIRQWFLITDWNPLHIWVYRESYLRFCSQEYDLNDNNEAIHLSNNAIQCKYLNGARSDELPEENMWDCYQFQEYLRCRGEGQVWEDVIYPGMRDALIATMLAAQVEMDSFKHGFELFGADFMLTEDLKPWLIEINSSPCMAATTSVTRRMCAQCLQDVVKV</sequence>
<gene>
    <name evidence="6" type="ORF">MNOR_LOCUS6954</name>
</gene>
<evidence type="ECO:0000256" key="4">
    <source>
        <dbReference type="ARBA" id="ARBA00022741"/>
    </source>
</evidence>
<dbReference type="InterPro" id="IPR051437">
    <property type="entry name" value="TTLL_monoglycylase"/>
</dbReference>
<accession>A0AAV2Q0C0</accession>
<dbReference type="EMBL" id="CAXKWB010002971">
    <property type="protein sequence ID" value="CAL4068072.1"/>
    <property type="molecule type" value="Genomic_DNA"/>
</dbReference>
<dbReference type="GO" id="GO:0015630">
    <property type="term" value="C:microtubule cytoskeleton"/>
    <property type="evidence" value="ECO:0007669"/>
    <property type="project" value="TreeGrafter"/>
</dbReference>
<evidence type="ECO:0000256" key="2">
    <source>
        <dbReference type="ARBA" id="ARBA00022490"/>
    </source>
</evidence>
<dbReference type="Pfam" id="PF03133">
    <property type="entry name" value="TTL"/>
    <property type="match status" value="1"/>
</dbReference>
<proteinExistence type="predicted"/>
<dbReference type="PANTHER" id="PTHR45870:SF2">
    <property type="entry name" value="TUBULIN MONOGLYCYLASE TTLL3"/>
    <property type="match status" value="1"/>
</dbReference>
<evidence type="ECO:0008006" key="8">
    <source>
        <dbReference type="Google" id="ProtNLM"/>
    </source>
</evidence>
<keyword evidence="5" id="KW-0067">ATP-binding</keyword>
<organism evidence="6 7">
    <name type="scientific">Meganyctiphanes norvegica</name>
    <name type="common">Northern krill</name>
    <name type="synonym">Thysanopoda norvegica</name>
    <dbReference type="NCBI Taxonomy" id="48144"/>
    <lineage>
        <taxon>Eukaryota</taxon>
        <taxon>Metazoa</taxon>
        <taxon>Ecdysozoa</taxon>
        <taxon>Arthropoda</taxon>
        <taxon>Crustacea</taxon>
        <taxon>Multicrustacea</taxon>
        <taxon>Malacostraca</taxon>
        <taxon>Eumalacostraca</taxon>
        <taxon>Eucarida</taxon>
        <taxon>Euphausiacea</taxon>
        <taxon>Euphausiidae</taxon>
        <taxon>Meganyctiphanes</taxon>
    </lineage>
</organism>
<protein>
    <recommendedName>
        <fullName evidence="8">Tubulin glycylase 3A</fullName>
    </recommendedName>
</protein>
<name>A0AAV2Q0C0_MEGNR</name>
<comment type="caution">
    <text evidence="6">The sequence shown here is derived from an EMBL/GenBank/DDBJ whole genome shotgun (WGS) entry which is preliminary data.</text>
</comment>
<dbReference type="InterPro" id="IPR004344">
    <property type="entry name" value="TTL/TTLL_fam"/>
</dbReference>
<evidence type="ECO:0000256" key="1">
    <source>
        <dbReference type="ARBA" id="ARBA00004496"/>
    </source>
</evidence>
<keyword evidence="3" id="KW-0436">Ligase</keyword>
<keyword evidence="4" id="KW-0547">Nucleotide-binding</keyword>
<dbReference type="PROSITE" id="PS51221">
    <property type="entry name" value="TTL"/>
    <property type="match status" value="1"/>
</dbReference>
<dbReference type="GO" id="GO:0005524">
    <property type="term" value="F:ATP binding"/>
    <property type="evidence" value="ECO:0007669"/>
    <property type="project" value="UniProtKB-KW"/>
</dbReference>
<dbReference type="SUPFAM" id="SSF56059">
    <property type="entry name" value="Glutathione synthetase ATP-binding domain-like"/>
    <property type="match status" value="1"/>
</dbReference>
<comment type="subcellular location">
    <subcellularLocation>
        <location evidence="1">Cytoplasm</location>
    </subcellularLocation>
</comment>
<dbReference type="GO" id="GO:0005930">
    <property type="term" value="C:axoneme"/>
    <property type="evidence" value="ECO:0007669"/>
    <property type="project" value="TreeGrafter"/>
</dbReference>
<feature type="non-terminal residue" evidence="6">
    <location>
        <position position="1"/>
    </location>
</feature>
<feature type="non-terminal residue" evidence="6">
    <location>
        <position position="383"/>
    </location>
</feature>
<dbReference type="GO" id="GO:0070736">
    <property type="term" value="F:protein-glycine ligase activity, initiating"/>
    <property type="evidence" value="ECO:0007669"/>
    <property type="project" value="TreeGrafter"/>
</dbReference>
<keyword evidence="2" id="KW-0963">Cytoplasm</keyword>
<evidence type="ECO:0000313" key="6">
    <source>
        <dbReference type="EMBL" id="CAL4068072.1"/>
    </source>
</evidence>
<dbReference type="Gene3D" id="3.30.470.20">
    <property type="entry name" value="ATP-grasp fold, B domain"/>
    <property type="match status" value="1"/>
</dbReference>
<dbReference type="GO" id="GO:0003341">
    <property type="term" value="P:cilium movement"/>
    <property type="evidence" value="ECO:0007669"/>
    <property type="project" value="TreeGrafter"/>
</dbReference>
<dbReference type="Proteomes" id="UP001497623">
    <property type="component" value="Unassembled WGS sequence"/>
</dbReference>
<keyword evidence="7" id="KW-1185">Reference proteome</keyword>